<dbReference type="GO" id="GO:0003824">
    <property type="term" value="F:catalytic activity"/>
    <property type="evidence" value="ECO:0007669"/>
    <property type="project" value="InterPro"/>
</dbReference>
<dbReference type="InterPro" id="IPR002125">
    <property type="entry name" value="CMP_dCMP_dom"/>
</dbReference>
<protein>
    <recommendedName>
        <fullName evidence="1">CMP/dCMP-type deaminase domain-containing protein</fullName>
    </recommendedName>
</protein>
<sequence>MRNRVWNYFEMAGRVAKSKEDRRSYYIGCVAVRNDGALVRARNEASQVPTPYAHAEARISTRIDHGSTVFVVRVRNNGEFGLAKPCENCMRFLRSKKVKKIYYTISSTQYGTIDG</sequence>
<dbReference type="InterPro" id="IPR016193">
    <property type="entry name" value="Cytidine_deaminase-like"/>
</dbReference>
<accession>A0A0F9QM71</accession>
<dbReference type="SUPFAM" id="SSF53927">
    <property type="entry name" value="Cytidine deaminase-like"/>
    <property type="match status" value="1"/>
</dbReference>
<reference evidence="2" key="1">
    <citation type="journal article" date="2015" name="Nature">
        <title>Complex archaea that bridge the gap between prokaryotes and eukaryotes.</title>
        <authorList>
            <person name="Spang A."/>
            <person name="Saw J.H."/>
            <person name="Jorgensen S.L."/>
            <person name="Zaremba-Niedzwiedzka K."/>
            <person name="Martijn J."/>
            <person name="Lind A.E."/>
            <person name="van Eijk R."/>
            <person name="Schleper C."/>
            <person name="Guy L."/>
            <person name="Ettema T.J."/>
        </authorList>
    </citation>
    <scope>NUCLEOTIDE SEQUENCE</scope>
</reference>
<evidence type="ECO:0000259" key="1">
    <source>
        <dbReference type="Pfam" id="PF00383"/>
    </source>
</evidence>
<dbReference type="Gene3D" id="3.40.140.10">
    <property type="entry name" value="Cytidine Deaminase, domain 2"/>
    <property type="match status" value="1"/>
</dbReference>
<feature type="domain" description="CMP/dCMP-type deaminase" evidence="1">
    <location>
        <begin position="7"/>
        <end position="104"/>
    </location>
</feature>
<dbReference type="EMBL" id="LAZR01001504">
    <property type="protein sequence ID" value="KKN43544.1"/>
    <property type="molecule type" value="Genomic_DNA"/>
</dbReference>
<evidence type="ECO:0000313" key="2">
    <source>
        <dbReference type="EMBL" id="KKN43544.1"/>
    </source>
</evidence>
<dbReference type="Pfam" id="PF00383">
    <property type="entry name" value="dCMP_cyt_deam_1"/>
    <property type="match status" value="1"/>
</dbReference>
<comment type="caution">
    <text evidence="2">The sequence shown here is derived from an EMBL/GenBank/DDBJ whole genome shotgun (WGS) entry which is preliminary data.</text>
</comment>
<organism evidence="2">
    <name type="scientific">marine sediment metagenome</name>
    <dbReference type="NCBI Taxonomy" id="412755"/>
    <lineage>
        <taxon>unclassified sequences</taxon>
        <taxon>metagenomes</taxon>
        <taxon>ecological metagenomes</taxon>
    </lineage>
</organism>
<name>A0A0F9QM71_9ZZZZ</name>
<gene>
    <name evidence="2" type="ORF">LCGC14_0701910</name>
</gene>
<proteinExistence type="predicted"/>
<dbReference type="AlphaFoldDB" id="A0A0F9QM71"/>